<comment type="caution">
    <text evidence="1">The sequence shown here is derived from an EMBL/GenBank/DDBJ whole genome shotgun (WGS) entry which is preliminary data.</text>
</comment>
<dbReference type="Proteomes" id="UP001249851">
    <property type="component" value="Unassembled WGS sequence"/>
</dbReference>
<evidence type="ECO:0000313" key="2">
    <source>
        <dbReference type="Proteomes" id="UP001249851"/>
    </source>
</evidence>
<reference evidence="1" key="2">
    <citation type="journal article" date="2023" name="Science">
        <title>Genomic signatures of disease resistance in endangered staghorn corals.</title>
        <authorList>
            <person name="Vollmer S.V."/>
            <person name="Selwyn J.D."/>
            <person name="Despard B.A."/>
            <person name="Roesel C.L."/>
        </authorList>
    </citation>
    <scope>NUCLEOTIDE SEQUENCE</scope>
    <source>
        <strain evidence="1">K2</strain>
    </source>
</reference>
<accession>A0AAD9QBJ3</accession>
<dbReference type="EMBL" id="JARQWQ010000045">
    <property type="protein sequence ID" value="KAK2558174.1"/>
    <property type="molecule type" value="Genomic_DNA"/>
</dbReference>
<evidence type="ECO:0000313" key="1">
    <source>
        <dbReference type="EMBL" id="KAK2558174.1"/>
    </source>
</evidence>
<organism evidence="1 2">
    <name type="scientific">Acropora cervicornis</name>
    <name type="common">Staghorn coral</name>
    <dbReference type="NCBI Taxonomy" id="6130"/>
    <lineage>
        <taxon>Eukaryota</taxon>
        <taxon>Metazoa</taxon>
        <taxon>Cnidaria</taxon>
        <taxon>Anthozoa</taxon>
        <taxon>Hexacorallia</taxon>
        <taxon>Scleractinia</taxon>
        <taxon>Astrocoeniina</taxon>
        <taxon>Acroporidae</taxon>
        <taxon>Acropora</taxon>
    </lineage>
</organism>
<sequence>MALKESGLNYLQELLNHKNSLLLPKAKTSLSSYRCDKEEYRQITECPKLAAMIITYVLKEPKWFSIESMLIYRDYVLVFKCLRELAPDYLAKKFKNDDTRKKNKMDIPGSVQSFDQNTTMLKLGYQFVLVFLFARQCYLSPLNWNDLGQKAAETVIDSLVHNALKSAMGPSGEKQTLVRLTQDQERRDEALMFRSCGQIKYSPISHICCVGFVHRKSGFTKNRLLWTTHFQ</sequence>
<proteinExistence type="predicted"/>
<protein>
    <submittedName>
        <fullName evidence="1">Uncharacterized protein</fullName>
    </submittedName>
</protein>
<dbReference type="AlphaFoldDB" id="A0AAD9QBJ3"/>
<gene>
    <name evidence="1" type="ORF">P5673_019288</name>
</gene>
<name>A0AAD9QBJ3_ACRCE</name>
<keyword evidence="2" id="KW-1185">Reference proteome</keyword>
<reference evidence="1" key="1">
    <citation type="journal article" date="2023" name="G3 (Bethesda)">
        <title>Whole genome assembly and annotation of the endangered Caribbean coral Acropora cervicornis.</title>
        <authorList>
            <person name="Selwyn J.D."/>
            <person name="Vollmer S.V."/>
        </authorList>
    </citation>
    <scope>NUCLEOTIDE SEQUENCE</scope>
    <source>
        <strain evidence="1">K2</strain>
    </source>
</reference>